<gene>
    <name evidence="2" type="ORF">H0235_002634</name>
</gene>
<organism evidence="2 3">
    <name type="scientific">Vespula pensylvanica</name>
    <name type="common">Western yellow jacket</name>
    <name type="synonym">Wasp</name>
    <dbReference type="NCBI Taxonomy" id="30213"/>
    <lineage>
        <taxon>Eukaryota</taxon>
        <taxon>Metazoa</taxon>
        <taxon>Ecdysozoa</taxon>
        <taxon>Arthropoda</taxon>
        <taxon>Hexapoda</taxon>
        <taxon>Insecta</taxon>
        <taxon>Pterygota</taxon>
        <taxon>Neoptera</taxon>
        <taxon>Endopterygota</taxon>
        <taxon>Hymenoptera</taxon>
        <taxon>Apocrita</taxon>
        <taxon>Aculeata</taxon>
        <taxon>Vespoidea</taxon>
        <taxon>Vespidae</taxon>
        <taxon>Vespinae</taxon>
        <taxon>Vespula</taxon>
    </lineage>
</organism>
<accession>A0A834PAH4</accession>
<reference evidence="2" key="1">
    <citation type="journal article" date="2020" name="G3 (Bethesda)">
        <title>High-Quality Assemblies for Three Invasive Social Wasps from the &lt;i&gt;Vespula&lt;/i&gt; Genus.</title>
        <authorList>
            <person name="Harrop T.W.R."/>
            <person name="Guhlin J."/>
            <person name="McLaughlin G.M."/>
            <person name="Permina E."/>
            <person name="Stockwell P."/>
            <person name="Gilligan J."/>
            <person name="Le Lec M.F."/>
            <person name="Gruber M.A.M."/>
            <person name="Quinn O."/>
            <person name="Lovegrove M."/>
            <person name="Duncan E.J."/>
            <person name="Remnant E.J."/>
            <person name="Van Eeckhoven J."/>
            <person name="Graham B."/>
            <person name="Knapp R.A."/>
            <person name="Langford K.W."/>
            <person name="Kronenberg Z."/>
            <person name="Press M.O."/>
            <person name="Eacker S.M."/>
            <person name="Wilson-Rankin E.E."/>
            <person name="Purcell J."/>
            <person name="Lester P.J."/>
            <person name="Dearden P.K."/>
        </authorList>
    </citation>
    <scope>NUCLEOTIDE SEQUENCE</scope>
    <source>
        <strain evidence="2">Volc-1</strain>
    </source>
</reference>
<feature type="region of interest" description="Disordered" evidence="1">
    <location>
        <begin position="85"/>
        <end position="119"/>
    </location>
</feature>
<name>A0A834PAH4_VESPE</name>
<evidence type="ECO:0000313" key="2">
    <source>
        <dbReference type="EMBL" id="KAF7434443.1"/>
    </source>
</evidence>
<evidence type="ECO:0000256" key="1">
    <source>
        <dbReference type="SAM" id="MobiDB-lite"/>
    </source>
</evidence>
<dbReference type="EMBL" id="JACSDY010000002">
    <property type="protein sequence ID" value="KAF7434443.1"/>
    <property type="molecule type" value="Genomic_DNA"/>
</dbReference>
<dbReference type="AlphaFoldDB" id="A0A834PAH4"/>
<evidence type="ECO:0000313" key="3">
    <source>
        <dbReference type="Proteomes" id="UP000600918"/>
    </source>
</evidence>
<sequence length="119" mass="12487">MHTLANIYTLVEKAAAVAAAAVTAAATAAATAAIAAARVFTVCAIHVDAFAFMHTCTHPPNKLSRDGVPVSHKIKLLFDLTSEDSSKVCDSNEVPNKFPGQSRETTEPRSTYKLGSSAL</sequence>
<comment type="caution">
    <text evidence="2">The sequence shown here is derived from an EMBL/GenBank/DDBJ whole genome shotgun (WGS) entry which is preliminary data.</text>
</comment>
<proteinExistence type="predicted"/>
<protein>
    <submittedName>
        <fullName evidence="2">Uncharacterized protein</fullName>
    </submittedName>
</protein>
<dbReference type="Proteomes" id="UP000600918">
    <property type="component" value="Unassembled WGS sequence"/>
</dbReference>
<keyword evidence="3" id="KW-1185">Reference proteome</keyword>